<keyword evidence="2" id="KW-1185">Reference proteome</keyword>
<dbReference type="RefSeq" id="XP_033446946.1">
    <property type="nucleotide sequence ID" value="XM_033596376.1"/>
</dbReference>
<evidence type="ECO:0000313" key="2">
    <source>
        <dbReference type="Proteomes" id="UP000800082"/>
    </source>
</evidence>
<dbReference type="Proteomes" id="UP000800082">
    <property type="component" value="Unassembled WGS sequence"/>
</dbReference>
<feature type="non-terminal residue" evidence="1">
    <location>
        <position position="1"/>
    </location>
</feature>
<dbReference type="EMBL" id="ML978976">
    <property type="protein sequence ID" value="KAF1926694.1"/>
    <property type="molecule type" value="Genomic_DNA"/>
</dbReference>
<proteinExistence type="predicted"/>
<evidence type="ECO:0008006" key="3">
    <source>
        <dbReference type="Google" id="ProtNLM"/>
    </source>
</evidence>
<accession>A0A6A5RHX0</accession>
<name>A0A6A5RHX0_9PLEO</name>
<dbReference type="GeneID" id="54354043"/>
<reference evidence="1" key="1">
    <citation type="journal article" date="2020" name="Stud. Mycol.">
        <title>101 Dothideomycetes genomes: a test case for predicting lifestyles and emergence of pathogens.</title>
        <authorList>
            <person name="Haridas S."/>
            <person name="Albert R."/>
            <person name="Binder M."/>
            <person name="Bloem J."/>
            <person name="Labutti K."/>
            <person name="Salamov A."/>
            <person name="Andreopoulos B."/>
            <person name="Baker S."/>
            <person name="Barry K."/>
            <person name="Bills G."/>
            <person name="Bluhm B."/>
            <person name="Cannon C."/>
            <person name="Castanera R."/>
            <person name="Culley D."/>
            <person name="Daum C."/>
            <person name="Ezra D."/>
            <person name="Gonzalez J."/>
            <person name="Henrissat B."/>
            <person name="Kuo A."/>
            <person name="Liang C."/>
            <person name="Lipzen A."/>
            <person name="Lutzoni F."/>
            <person name="Magnuson J."/>
            <person name="Mondo S."/>
            <person name="Nolan M."/>
            <person name="Ohm R."/>
            <person name="Pangilinan J."/>
            <person name="Park H.-J."/>
            <person name="Ramirez L."/>
            <person name="Alfaro M."/>
            <person name="Sun H."/>
            <person name="Tritt A."/>
            <person name="Yoshinaga Y."/>
            <person name="Zwiers L.-H."/>
            <person name="Turgeon B."/>
            <person name="Goodwin S."/>
            <person name="Spatafora J."/>
            <person name="Crous P."/>
            <person name="Grigoriev I."/>
        </authorList>
    </citation>
    <scope>NUCLEOTIDE SEQUENCE</scope>
    <source>
        <strain evidence="1">CBS 183.55</strain>
    </source>
</reference>
<evidence type="ECO:0000313" key="1">
    <source>
        <dbReference type="EMBL" id="KAF1926694.1"/>
    </source>
</evidence>
<sequence>DENISCTKLAEKPDIRRSTLTRRQQGVHASCADERLNRRVMHPRDKGELVEYIQKLTEQY</sequence>
<dbReference type="AlphaFoldDB" id="A0A6A5RHX0"/>
<protein>
    <recommendedName>
        <fullName evidence="3">HTH psq-type domain-containing protein</fullName>
    </recommendedName>
</protein>
<organism evidence="1 2">
    <name type="scientific">Didymella exigua CBS 183.55</name>
    <dbReference type="NCBI Taxonomy" id="1150837"/>
    <lineage>
        <taxon>Eukaryota</taxon>
        <taxon>Fungi</taxon>
        <taxon>Dikarya</taxon>
        <taxon>Ascomycota</taxon>
        <taxon>Pezizomycotina</taxon>
        <taxon>Dothideomycetes</taxon>
        <taxon>Pleosporomycetidae</taxon>
        <taxon>Pleosporales</taxon>
        <taxon>Pleosporineae</taxon>
        <taxon>Didymellaceae</taxon>
        <taxon>Didymella</taxon>
    </lineage>
</organism>
<gene>
    <name evidence="1" type="ORF">M421DRAFT_67133</name>
</gene>